<dbReference type="AlphaFoldDB" id="A0A0P1EX89"/>
<dbReference type="InterPro" id="IPR029058">
    <property type="entry name" value="AB_hydrolase_fold"/>
</dbReference>
<proteinExistence type="predicted"/>
<dbReference type="PANTHER" id="PTHR36234:SF5">
    <property type="entry name" value="LYSYL ENDOPEPTIDASE"/>
    <property type="match status" value="1"/>
</dbReference>
<dbReference type="RefSeq" id="WP_058122816.1">
    <property type="nucleotide sequence ID" value="NZ_CYRX01000011.1"/>
</dbReference>
<name>A0A0P1EX89_9RHOB</name>
<dbReference type="EMBL" id="CYRX01000011">
    <property type="protein sequence ID" value="CUH59655.1"/>
    <property type="molecule type" value="Genomic_DNA"/>
</dbReference>
<dbReference type="SUPFAM" id="SSF53474">
    <property type="entry name" value="alpha/beta-Hydrolases"/>
    <property type="match status" value="1"/>
</dbReference>
<dbReference type="PANTHER" id="PTHR36234">
    <property type="entry name" value="LYSYL ENDOPEPTIDASE"/>
    <property type="match status" value="1"/>
</dbReference>
<evidence type="ECO:0000259" key="1">
    <source>
        <dbReference type="Pfam" id="PF07819"/>
    </source>
</evidence>
<gene>
    <name evidence="2" type="ORF">THS5294_00941</name>
</gene>
<accession>A0A0P1EX89</accession>
<dbReference type="Gene3D" id="2.40.10.10">
    <property type="entry name" value="Trypsin-like serine proteases"/>
    <property type="match status" value="2"/>
</dbReference>
<dbReference type="InterPro" id="IPR043504">
    <property type="entry name" value="Peptidase_S1_PA_chymotrypsin"/>
</dbReference>
<dbReference type="Pfam" id="PF13365">
    <property type="entry name" value="Trypsin_2"/>
    <property type="match status" value="1"/>
</dbReference>
<organism evidence="2 3">
    <name type="scientific">Thalassobacter stenotrophicus</name>
    <dbReference type="NCBI Taxonomy" id="266809"/>
    <lineage>
        <taxon>Bacteria</taxon>
        <taxon>Pseudomonadati</taxon>
        <taxon>Pseudomonadota</taxon>
        <taxon>Alphaproteobacteria</taxon>
        <taxon>Rhodobacterales</taxon>
        <taxon>Roseobacteraceae</taxon>
        <taxon>Thalassobacter</taxon>
    </lineage>
</organism>
<dbReference type="Pfam" id="PF07819">
    <property type="entry name" value="PGAP1"/>
    <property type="match status" value="1"/>
</dbReference>
<evidence type="ECO:0000313" key="2">
    <source>
        <dbReference type="EMBL" id="CUH59655.1"/>
    </source>
</evidence>
<feature type="domain" description="GPI inositol-deacylase PGAP1-like alpha/beta" evidence="1">
    <location>
        <begin position="144"/>
        <end position="194"/>
    </location>
</feature>
<dbReference type="SUPFAM" id="SSF50494">
    <property type="entry name" value="Trypsin-like serine proteases"/>
    <property type="match status" value="1"/>
</dbReference>
<protein>
    <submittedName>
        <fullName evidence="2">V8-like Glu-specific endopeptidase</fullName>
    </submittedName>
</protein>
<dbReference type="InterPro" id="IPR012908">
    <property type="entry name" value="PGAP1-ab_dom-like"/>
</dbReference>
<dbReference type="InterPro" id="IPR009003">
    <property type="entry name" value="Peptidase_S1_PA"/>
</dbReference>
<sequence length="834" mass="90554">MQNDLSEIESWLRTGAHEAELRAHFGSPLYDELTGLARAAEANLNPFETRRPKVLFLPGMMGSRLSVIENGQPYHVWIDPVDITTGGLSKLKWGSTVVANGTVLAPYFKMYLRLKLAGFDTEFLPYDWRQSPAVSGTALMRQLTKRGLSDITLVCHSMGGLVARQMAAEDPNRRMISRVITIGTPNFGSYAPMQVFDLSHGMVRALAAVDLTQDRTDIVKGTLRGFPGLVELLPSPDLRPDQDAFNRKSWPKTALPPQQTALTQAAKAARALPAPDDRFQQIIGVGVLTTIAATANEAGFEYTQSQDGDGTVPRDLAEMGTVPRFYAEGKHGRLCNASAVIAATIELAESGATNALPTAPPASAFESLRRTVTSETLRAEAEHDIDTRDETAFAGSFLSREMDPVDTPQAHTQPSAKGYTAEVVRDAALRWRASDTERQTVRQSQAEARPLQAETPERLDAYARRLISQLDAASTTNEARKISRQLEGARRDMVELQGPDLPVIPILERVIGEAEEFLSVMFIKRAVVAARAVGRIVSRDTGRGFGTGFLIAPGVLITNHHVLATALQADRAAVQFRYELEIDSREAQGHTFALDPHRLFYADARLDLAVVAVAPMAEDGAAITEFGFLPLIGVEGKIRKGQPVNIIQHPLAGRKQVVFRDSLLSALPDDPDFVAHYTGDTQPGSSGAPVFSDLWEVIALHHSGVPDETANGQYLTHSGAPWNPLTDPEMRTVVWIANEGIRISRIVRHLESLPEHLLAQGQPGAHLIEDVLARGRQAARDGTFPTSPIVTERMPDAPFAPSGHTVTLPLQISIGQAAVTAPNRASSVASPPRG</sequence>
<evidence type="ECO:0000313" key="3">
    <source>
        <dbReference type="Proteomes" id="UP000051298"/>
    </source>
</evidence>
<reference evidence="2 3" key="1">
    <citation type="submission" date="2015-09" db="EMBL/GenBank/DDBJ databases">
        <authorList>
            <consortium name="Swine Surveillance"/>
        </authorList>
    </citation>
    <scope>NUCLEOTIDE SEQUENCE [LARGE SCALE GENOMIC DNA]</scope>
    <source>
        <strain evidence="2 3">CECT 5294</strain>
    </source>
</reference>
<dbReference type="Gene3D" id="3.40.50.1820">
    <property type="entry name" value="alpha/beta hydrolase"/>
    <property type="match status" value="1"/>
</dbReference>
<dbReference type="Proteomes" id="UP000051298">
    <property type="component" value="Unassembled WGS sequence"/>
</dbReference>
<dbReference type="GO" id="GO:0016788">
    <property type="term" value="F:hydrolase activity, acting on ester bonds"/>
    <property type="evidence" value="ECO:0007669"/>
    <property type="project" value="InterPro"/>
</dbReference>